<evidence type="ECO:0000259" key="2">
    <source>
        <dbReference type="Pfam" id="PF23553"/>
    </source>
</evidence>
<evidence type="ECO:0000256" key="1">
    <source>
        <dbReference type="SAM" id="MobiDB-lite"/>
    </source>
</evidence>
<comment type="caution">
    <text evidence="3">The sequence shown here is derived from an EMBL/GenBank/DDBJ whole genome shotgun (WGS) entry which is preliminary data.</text>
</comment>
<feature type="region of interest" description="Disordered" evidence="1">
    <location>
        <begin position="218"/>
        <end position="517"/>
    </location>
</feature>
<feature type="compositionally biased region" description="Polar residues" evidence="1">
    <location>
        <begin position="298"/>
        <end position="311"/>
    </location>
</feature>
<dbReference type="Pfam" id="PF23553">
    <property type="entry name" value="NELF-A_N"/>
    <property type="match status" value="1"/>
</dbReference>
<accession>A0A9P6IS72</accession>
<organism evidence="3 4">
    <name type="scientific">Mortierella alpina</name>
    <name type="common">Oleaginous fungus</name>
    <name type="synonym">Mortierella renispora</name>
    <dbReference type="NCBI Taxonomy" id="64518"/>
    <lineage>
        <taxon>Eukaryota</taxon>
        <taxon>Fungi</taxon>
        <taxon>Fungi incertae sedis</taxon>
        <taxon>Mucoromycota</taxon>
        <taxon>Mortierellomycotina</taxon>
        <taxon>Mortierellomycetes</taxon>
        <taxon>Mortierellales</taxon>
        <taxon>Mortierellaceae</taxon>
        <taxon>Mortierella</taxon>
    </lineage>
</organism>
<keyword evidence="4" id="KW-1185">Reference proteome</keyword>
<sequence length="616" mass="68733">MERLKGEGLKDWLMQHLAAPWHGHQTVASELSVEIIGNIHERFFKLDSSIRLGVLFSLVSLKKSQQIELRGACQGLIDHACSDVDDWVRLVSQILKNYPTEGTLRFNVEQFADHLGVLLDTLSNHIARDGIKFHPREFAFLNDSVCKAGQGKDPKTKDYPPIAGPSVQHHFNIRQSHTSTHKNRADRLKRLAEEASPIIAGGPPSITASSGVNQASSAISGASTAGSGLGSSAAIPAQAPGAPPLGAPPRPVKSSSSGLFVSRKPAGSFLRNNAPRPMPLPRNPSSGQLPLRSPRLDTPTTPRLNQKSSRIQILDLDQGNEIMQSMQDAKRRKEEAEQREKELKKEQKALEAEAKKQLDAEKKAQVIKEREDKKKEREEAKKQKERQKQEREEQAQQQQQEREKEKQEKEQKREGRALSDNDDDEASLSSRPAKKRTRNSSRITTLDTGGDDDYDNDGPERVAEPTTPLTPSLANRYSTHGIDDSERPAITPMDYTPSGDHTKNSSDSYFPPNSQQSQELQQQYSNVEALHPTLFQDTNRLTPGDRAYITAFLEGHPVIRPNGNDISYQIVMNQEEVQDASGKTMYELILIEMNFETGEWRKIKRKRSKPAPTVAV</sequence>
<feature type="compositionally biased region" description="Pro residues" evidence="1">
    <location>
        <begin position="241"/>
        <end position="251"/>
    </location>
</feature>
<dbReference type="Proteomes" id="UP000738359">
    <property type="component" value="Unassembled WGS sequence"/>
</dbReference>
<feature type="compositionally biased region" description="Low complexity" evidence="1">
    <location>
        <begin position="218"/>
        <end position="240"/>
    </location>
</feature>
<feature type="domain" description="NELF-A N-terminal" evidence="2">
    <location>
        <begin position="24"/>
        <end position="142"/>
    </location>
</feature>
<protein>
    <recommendedName>
        <fullName evidence="2">NELF-A N-terminal domain-containing protein</fullName>
    </recommendedName>
</protein>
<name>A0A9P6IS72_MORAP</name>
<dbReference type="OrthoDB" id="2135488at2759"/>
<dbReference type="EMBL" id="JAAAHY010002000">
    <property type="protein sequence ID" value="KAF9945784.1"/>
    <property type="molecule type" value="Genomic_DNA"/>
</dbReference>
<feature type="compositionally biased region" description="Polar residues" evidence="1">
    <location>
        <begin position="467"/>
        <end position="478"/>
    </location>
</feature>
<dbReference type="AlphaFoldDB" id="A0A9P6IS72"/>
<proteinExistence type="predicted"/>
<evidence type="ECO:0000313" key="3">
    <source>
        <dbReference type="EMBL" id="KAF9945784.1"/>
    </source>
</evidence>
<evidence type="ECO:0000313" key="4">
    <source>
        <dbReference type="Proteomes" id="UP000738359"/>
    </source>
</evidence>
<gene>
    <name evidence="3" type="ORF">BGZ70_003614</name>
</gene>
<reference evidence="3" key="1">
    <citation type="journal article" date="2020" name="Fungal Divers.">
        <title>Resolving the Mortierellaceae phylogeny through synthesis of multi-gene phylogenetics and phylogenomics.</title>
        <authorList>
            <person name="Vandepol N."/>
            <person name="Liber J."/>
            <person name="Desiro A."/>
            <person name="Na H."/>
            <person name="Kennedy M."/>
            <person name="Barry K."/>
            <person name="Grigoriev I.V."/>
            <person name="Miller A.N."/>
            <person name="O'Donnell K."/>
            <person name="Stajich J.E."/>
            <person name="Bonito G."/>
        </authorList>
    </citation>
    <scope>NUCLEOTIDE SEQUENCE</scope>
    <source>
        <strain evidence="3">CK1249</strain>
    </source>
</reference>
<feature type="compositionally biased region" description="Basic and acidic residues" evidence="1">
    <location>
        <begin position="328"/>
        <end position="419"/>
    </location>
</feature>
<dbReference type="InterPro" id="IPR056557">
    <property type="entry name" value="NELF-A_N"/>
</dbReference>